<dbReference type="EMBL" id="AWXZ01000040">
    <property type="protein sequence ID" value="ESR22690.1"/>
    <property type="molecule type" value="Genomic_DNA"/>
</dbReference>
<evidence type="ECO:0000313" key="5">
    <source>
        <dbReference type="Proteomes" id="UP000017819"/>
    </source>
</evidence>
<dbReference type="AlphaFoldDB" id="V4RHD5"/>
<dbReference type="GO" id="GO:0015031">
    <property type="term" value="P:protein transport"/>
    <property type="evidence" value="ECO:0007669"/>
    <property type="project" value="UniProtKB-KW"/>
</dbReference>
<dbReference type="GO" id="GO:0005829">
    <property type="term" value="C:cytosol"/>
    <property type="evidence" value="ECO:0007669"/>
    <property type="project" value="TreeGrafter"/>
</dbReference>
<dbReference type="STRING" id="631454.N177_3827"/>
<keyword evidence="2" id="KW-0653">Protein transport</keyword>
<keyword evidence="1" id="KW-0813">Transport</keyword>
<dbReference type="Proteomes" id="UP000017819">
    <property type="component" value="Unassembled WGS sequence"/>
</dbReference>
<accession>V4RHD5</accession>
<organism evidence="4 5">
    <name type="scientific">Lutibaculum baratangense AMV1</name>
    <dbReference type="NCBI Taxonomy" id="631454"/>
    <lineage>
        <taxon>Bacteria</taxon>
        <taxon>Pseudomonadati</taxon>
        <taxon>Pseudomonadota</taxon>
        <taxon>Alphaproteobacteria</taxon>
        <taxon>Hyphomicrobiales</taxon>
        <taxon>Tepidamorphaceae</taxon>
        <taxon>Lutibaculum</taxon>
    </lineage>
</organism>
<evidence type="ECO:0000256" key="3">
    <source>
        <dbReference type="SAM" id="MobiDB-lite"/>
    </source>
</evidence>
<keyword evidence="5" id="KW-1185">Reference proteome</keyword>
<feature type="compositionally biased region" description="Basic and acidic residues" evidence="3">
    <location>
        <begin position="42"/>
        <end position="61"/>
    </location>
</feature>
<dbReference type="InterPro" id="IPR051472">
    <property type="entry name" value="T3SS_Stator/FliH"/>
</dbReference>
<dbReference type="OrthoDB" id="7304298at2"/>
<sequence>MARSAERYLFDEVFAIDTAPKKKEAPAPTFDQRTLDDAVAAAREEGRREGREAGKREALGQVEKRVADTTAALVKSLASLLERRDAEEREASEEAVQIGVGVARKLCTTLIDKEPAVEVEALLRSCVEWAGDAPHLVIRVNDEAAEILRGNVSKIVAEKGFGGRVVVLPDPDVAPGDGRIDWADGGAVRERAKIEADIDDAVGRYLATRGAARKDDMKEGTADGRE</sequence>
<dbReference type="RefSeq" id="WP_023433936.1">
    <property type="nucleotide sequence ID" value="NZ_AWXZ01000040.1"/>
</dbReference>
<gene>
    <name evidence="4" type="ORF">N177_3827</name>
</gene>
<proteinExistence type="predicted"/>
<evidence type="ECO:0000256" key="1">
    <source>
        <dbReference type="ARBA" id="ARBA00022448"/>
    </source>
</evidence>
<name>V4RHD5_9HYPH</name>
<evidence type="ECO:0000256" key="2">
    <source>
        <dbReference type="ARBA" id="ARBA00022927"/>
    </source>
</evidence>
<dbReference type="eggNOG" id="COG1317">
    <property type="taxonomic scope" value="Bacteria"/>
</dbReference>
<evidence type="ECO:0000313" key="4">
    <source>
        <dbReference type="EMBL" id="ESR22690.1"/>
    </source>
</evidence>
<reference evidence="4 5" key="1">
    <citation type="journal article" date="2014" name="Genome Announc.">
        <title>Draft Genome Sequence of Lutibaculum baratangense Strain AMV1T, Isolated from a Mud Volcano in Andamans, India.</title>
        <authorList>
            <person name="Singh A."/>
            <person name="Sreenivas A."/>
            <person name="Sathyanarayana Reddy G."/>
            <person name="Pinnaka A.K."/>
            <person name="Shivaji S."/>
        </authorList>
    </citation>
    <scope>NUCLEOTIDE SEQUENCE [LARGE SCALE GENOMIC DNA]</scope>
    <source>
        <strain evidence="4 5">AMV1</strain>
    </source>
</reference>
<dbReference type="PANTHER" id="PTHR34982:SF1">
    <property type="entry name" value="FLAGELLAR ASSEMBLY PROTEIN FLIH"/>
    <property type="match status" value="1"/>
</dbReference>
<dbReference type="PANTHER" id="PTHR34982">
    <property type="entry name" value="YOP PROTEINS TRANSLOCATION PROTEIN L"/>
    <property type="match status" value="1"/>
</dbReference>
<feature type="region of interest" description="Disordered" evidence="3">
    <location>
        <begin position="40"/>
        <end position="61"/>
    </location>
</feature>
<protein>
    <submittedName>
        <fullName evidence="4">Uncharacterized protein</fullName>
    </submittedName>
</protein>
<comment type="caution">
    <text evidence="4">The sequence shown here is derived from an EMBL/GenBank/DDBJ whole genome shotgun (WGS) entry which is preliminary data.</text>
</comment>